<evidence type="ECO:0008006" key="12">
    <source>
        <dbReference type="Google" id="ProtNLM"/>
    </source>
</evidence>
<protein>
    <recommendedName>
        <fullName evidence="12">Adenine permease</fullName>
    </recommendedName>
</protein>
<proteinExistence type="inferred from homology"/>
<dbReference type="PATRIC" id="fig|1335757.3.peg.1190"/>
<keyword evidence="6 8" id="KW-1133">Transmembrane helix</keyword>
<reference evidence="10 11" key="1">
    <citation type="journal article" date="2013" name="BMC Genomics">
        <title>Genomes of "Spiribacter", a streamlined, successful halophilic bacterium.</title>
        <authorList>
            <person name="Lopez-Perez M."/>
            <person name="Ghai R."/>
            <person name="Leon M.J."/>
            <person name="Rodriguez-Olmos A."/>
            <person name="Copa-Patino J.L."/>
            <person name="Soliveri J."/>
            <person name="Sanchez-Porro C."/>
            <person name="Ventosa A."/>
            <person name="Rodriguez-Valera F."/>
        </authorList>
    </citation>
    <scope>NUCLEOTIDE SEQUENCE [LARGE SCALE GENOMIC DNA]</scope>
    <source>
        <strain evidence="10 11">UAH-SP71</strain>
    </source>
</reference>
<evidence type="ECO:0000256" key="4">
    <source>
        <dbReference type="ARBA" id="ARBA00022475"/>
    </source>
</evidence>
<evidence type="ECO:0000256" key="7">
    <source>
        <dbReference type="ARBA" id="ARBA00023136"/>
    </source>
</evidence>
<evidence type="ECO:0000256" key="1">
    <source>
        <dbReference type="ARBA" id="ARBA00004651"/>
    </source>
</evidence>
<feature type="transmembrane region" description="Helical" evidence="9">
    <location>
        <begin position="373"/>
        <end position="399"/>
    </location>
</feature>
<feature type="transmembrane region" description="Helical" evidence="9">
    <location>
        <begin position="411"/>
        <end position="428"/>
    </location>
</feature>
<feature type="transmembrane region" description="Helical" evidence="9">
    <location>
        <begin position="89"/>
        <end position="119"/>
    </location>
</feature>
<dbReference type="GO" id="GO:0005345">
    <property type="term" value="F:purine nucleobase transmembrane transporter activity"/>
    <property type="evidence" value="ECO:0007669"/>
    <property type="project" value="TreeGrafter"/>
</dbReference>
<dbReference type="STRING" id="1335757.SPICUR_06085"/>
<gene>
    <name evidence="10" type="ORF">SPICUR_06085</name>
</gene>
<keyword evidence="3 8" id="KW-0813">Transport</keyword>
<name>U5T4J0_9GAMM</name>
<dbReference type="EMBL" id="CP005990">
    <property type="protein sequence ID" value="AGY92186.1"/>
    <property type="molecule type" value="Genomic_DNA"/>
</dbReference>
<dbReference type="HOGENOM" id="CLU_024508_0_1_6"/>
<dbReference type="PANTHER" id="PTHR43337">
    <property type="entry name" value="XANTHINE/URACIL PERMEASE C887.17-RELATED"/>
    <property type="match status" value="1"/>
</dbReference>
<evidence type="ECO:0000256" key="2">
    <source>
        <dbReference type="ARBA" id="ARBA00005697"/>
    </source>
</evidence>
<feature type="transmembrane region" description="Helical" evidence="9">
    <location>
        <begin position="192"/>
        <end position="212"/>
    </location>
</feature>
<organism evidence="10 11">
    <name type="scientific">Spiribacter curvatus</name>
    <dbReference type="NCBI Taxonomy" id="1335757"/>
    <lineage>
        <taxon>Bacteria</taxon>
        <taxon>Pseudomonadati</taxon>
        <taxon>Pseudomonadota</taxon>
        <taxon>Gammaproteobacteria</taxon>
        <taxon>Chromatiales</taxon>
        <taxon>Ectothiorhodospiraceae</taxon>
        <taxon>Spiribacter</taxon>
    </lineage>
</organism>
<evidence type="ECO:0000256" key="6">
    <source>
        <dbReference type="ARBA" id="ARBA00022989"/>
    </source>
</evidence>
<keyword evidence="7 8" id="KW-0472">Membrane</keyword>
<feature type="transmembrane region" description="Helical" evidence="9">
    <location>
        <begin position="318"/>
        <end position="337"/>
    </location>
</feature>
<feature type="transmembrane region" description="Helical" evidence="9">
    <location>
        <begin position="232"/>
        <end position="253"/>
    </location>
</feature>
<feature type="transmembrane region" description="Helical" evidence="9">
    <location>
        <begin position="167"/>
        <end position="185"/>
    </location>
</feature>
<dbReference type="InterPro" id="IPR026033">
    <property type="entry name" value="Azg-like_bact_archaea"/>
</dbReference>
<dbReference type="OrthoDB" id="9808458at2"/>
<feature type="transmembrane region" description="Helical" evidence="9">
    <location>
        <begin position="20"/>
        <end position="40"/>
    </location>
</feature>
<evidence type="ECO:0000256" key="9">
    <source>
        <dbReference type="SAM" id="Phobius"/>
    </source>
</evidence>
<evidence type="ECO:0000313" key="10">
    <source>
        <dbReference type="EMBL" id="AGY92186.1"/>
    </source>
</evidence>
<dbReference type="eggNOG" id="COG2252">
    <property type="taxonomic scope" value="Bacteria"/>
</dbReference>
<evidence type="ECO:0000256" key="5">
    <source>
        <dbReference type="ARBA" id="ARBA00022692"/>
    </source>
</evidence>
<accession>U5T4J0</accession>
<evidence type="ECO:0000256" key="8">
    <source>
        <dbReference type="PIRNR" id="PIRNR005353"/>
    </source>
</evidence>
<dbReference type="Pfam" id="PF00860">
    <property type="entry name" value="Xan_ur_permease"/>
    <property type="match status" value="1"/>
</dbReference>
<comment type="subcellular location">
    <subcellularLocation>
        <location evidence="1 8">Cell membrane</location>
        <topology evidence="1 8">Multi-pass membrane protein</topology>
    </subcellularLocation>
</comment>
<sequence>MLERFFDLAENGTDVRRELLAGLTTFLTMAYIVVVNPSILSETGMNWGAVFVATCLAAALGSLIMGLYANYPFGLAPGMGLNAYFTYGVVLGMGIAWQAALGAVFLSGILFLIISVLPIREWLINAIPMSLKMAISAGIGFFLAIIALQNAAIVVNSDATLVTLGDLTAIPTLLAMLGFVIMVALSYREIPGAVLIGILVVSLIGVPLGVAEFDGVISMPPDPSPTFLQMDIAGALELGLVSVVLVFLFVDLFDSTGTLIGLSHRAGLLDRDGRLGRLRSALVADSGASIGGAVFGTSTTTTYIESASGINAGGRTGLTAVVIAVLFLLSLFFLPVVSAIPGYATAPALLFVACMMVRGLAELDWDDITDTAPAVVTAIAMPLTYSIADGMGLGFITYVFGKTLAGRPMQVHPAVWLIATLFVLRFVFI</sequence>
<dbReference type="PANTHER" id="PTHR43337:SF1">
    <property type="entry name" value="XANTHINE_URACIL PERMEASE C887.17-RELATED"/>
    <property type="match status" value="1"/>
</dbReference>
<dbReference type="AlphaFoldDB" id="U5T4J0"/>
<dbReference type="KEGG" id="spiu:SPICUR_06085"/>
<dbReference type="Proteomes" id="UP000017640">
    <property type="component" value="Chromosome"/>
</dbReference>
<feature type="transmembrane region" description="Helical" evidence="9">
    <location>
        <begin position="343"/>
        <end position="361"/>
    </location>
</feature>
<dbReference type="InterPro" id="IPR045018">
    <property type="entry name" value="Azg-like"/>
</dbReference>
<dbReference type="PIRSF" id="PIRSF005353">
    <property type="entry name" value="PbuG"/>
    <property type="match status" value="1"/>
</dbReference>
<comment type="similarity">
    <text evidence="2 8">Belongs to the nucleobase:cation symporter-2 (NCS2) (TC 2.A.40) family. Azg-like subfamily.</text>
</comment>
<keyword evidence="11" id="KW-1185">Reference proteome</keyword>
<evidence type="ECO:0000256" key="3">
    <source>
        <dbReference type="ARBA" id="ARBA00022448"/>
    </source>
</evidence>
<keyword evidence="4 8" id="KW-1003">Cell membrane</keyword>
<feature type="transmembrane region" description="Helical" evidence="9">
    <location>
        <begin position="131"/>
        <end position="155"/>
    </location>
</feature>
<keyword evidence="5 8" id="KW-0812">Transmembrane</keyword>
<feature type="transmembrane region" description="Helical" evidence="9">
    <location>
        <begin position="47"/>
        <end position="69"/>
    </location>
</feature>
<evidence type="ECO:0000313" key="11">
    <source>
        <dbReference type="Proteomes" id="UP000017640"/>
    </source>
</evidence>
<dbReference type="GO" id="GO:0005886">
    <property type="term" value="C:plasma membrane"/>
    <property type="evidence" value="ECO:0007669"/>
    <property type="project" value="UniProtKB-SubCell"/>
</dbReference>
<dbReference type="InterPro" id="IPR006043">
    <property type="entry name" value="NCS2"/>
</dbReference>
<dbReference type="RefSeq" id="WP_023367097.1">
    <property type="nucleotide sequence ID" value="NC_022664.1"/>
</dbReference>